<accession>A0A7T8HMM3</accession>
<dbReference type="AlphaFoldDB" id="A0A7T8HMM3"/>
<sequence length="73" mass="8572">MFSEIEKTWIILVFGRKISRRTENLWPAHSPDLIPLDFNFWAAAQARFIWKTHILLSLSYNVSKPSKKGISRI</sequence>
<name>A0A7T8HMM3_CALRO</name>
<dbReference type="Proteomes" id="UP000595437">
    <property type="component" value="Chromosome 3"/>
</dbReference>
<proteinExistence type="predicted"/>
<evidence type="ECO:0000313" key="2">
    <source>
        <dbReference type="Proteomes" id="UP000595437"/>
    </source>
</evidence>
<gene>
    <name evidence="1" type="ORF">FKW44_004336</name>
</gene>
<evidence type="ECO:0000313" key="1">
    <source>
        <dbReference type="EMBL" id="QQP52245.1"/>
    </source>
</evidence>
<dbReference type="EMBL" id="CP045892">
    <property type="protein sequence ID" value="QQP52245.1"/>
    <property type="molecule type" value="Genomic_DNA"/>
</dbReference>
<protein>
    <submittedName>
        <fullName evidence="1">Uncharacterized protein</fullName>
    </submittedName>
</protein>
<keyword evidence="2" id="KW-1185">Reference proteome</keyword>
<organism evidence="1 2">
    <name type="scientific">Caligus rogercresseyi</name>
    <name type="common">Sea louse</name>
    <dbReference type="NCBI Taxonomy" id="217165"/>
    <lineage>
        <taxon>Eukaryota</taxon>
        <taxon>Metazoa</taxon>
        <taxon>Ecdysozoa</taxon>
        <taxon>Arthropoda</taxon>
        <taxon>Crustacea</taxon>
        <taxon>Multicrustacea</taxon>
        <taxon>Hexanauplia</taxon>
        <taxon>Copepoda</taxon>
        <taxon>Siphonostomatoida</taxon>
        <taxon>Caligidae</taxon>
        <taxon>Caligus</taxon>
    </lineage>
</organism>
<reference evidence="2" key="1">
    <citation type="submission" date="2021-01" db="EMBL/GenBank/DDBJ databases">
        <title>Caligus Genome Assembly.</title>
        <authorList>
            <person name="Gallardo-Escarate C."/>
        </authorList>
    </citation>
    <scope>NUCLEOTIDE SEQUENCE [LARGE SCALE GENOMIC DNA]</scope>
</reference>